<proteinExistence type="predicted"/>
<protein>
    <submittedName>
        <fullName evidence="1">Uncharacterized protein</fullName>
    </submittedName>
</protein>
<accession>A0A212IX58</accession>
<gene>
    <name evidence="1" type="ORF">KL86DYS1_10438</name>
</gene>
<evidence type="ECO:0000313" key="1">
    <source>
        <dbReference type="EMBL" id="SBV91811.1"/>
    </source>
</evidence>
<name>A0A212IX58_9BACT</name>
<dbReference type="EMBL" id="FLUM01000001">
    <property type="protein sequence ID" value="SBV91811.1"/>
    <property type="molecule type" value="Genomic_DNA"/>
</dbReference>
<sequence length="56" mass="6601">MCNEDIIMSHVRNNLKSIQSLVEIENLEVFTTQEVHFMISEYCKMNDDLLKSISHE</sequence>
<reference evidence="1" key="1">
    <citation type="submission" date="2016-04" db="EMBL/GenBank/DDBJ databases">
        <authorList>
            <person name="Evans L.H."/>
            <person name="Alamgir A."/>
            <person name="Owens N."/>
            <person name="Weber N.D."/>
            <person name="Virtaneva K."/>
            <person name="Barbian K."/>
            <person name="Babar A."/>
            <person name="Rosenke K."/>
        </authorList>
    </citation>
    <scope>NUCLEOTIDE SEQUENCE</scope>
    <source>
        <strain evidence="1">86-1</strain>
    </source>
</reference>
<dbReference type="AlphaFoldDB" id="A0A212IX58"/>
<organism evidence="1">
    <name type="scientific">uncultured Dysgonomonas sp</name>
    <dbReference type="NCBI Taxonomy" id="206096"/>
    <lineage>
        <taxon>Bacteria</taxon>
        <taxon>Pseudomonadati</taxon>
        <taxon>Bacteroidota</taxon>
        <taxon>Bacteroidia</taxon>
        <taxon>Bacteroidales</taxon>
        <taxon>Dysgonomonadaceae</taxon>
        <taxon>Dysgonomonas</taxon>
        <taxon>environmental samples</taxon>
    </lineage>
</organism>